<dbReference type="Proteomes" id="UP000222840">
    <property type="component" value="Segment"/>
</dbReference>
<feature type="transmembrane region" description="Helical" evidence="1">
    <location>
        <begin position="12"/>
        <end position="39"/>
    </location>
</feature>
<dbReference type="EMBL" id="KY593455">
    <property type="protein sequence ID" value="ARB05855.1"/>
    <property type="molecule type" value="Genomic_DNA"/>
</dbReference>
<sequence length="80" mass="8793">MINKFFAQFVKIATTLISLILFIYICLAAIPVIVVIALLSVFSSDSKTDDITIVFTGLKDEIKKQSDIIKAKKATKNASI</sequence>
<gene>
    <name evidence="2" type="ORF">fHeYen901_82</name>
</gene>
<proteinExistence type="predicted"/>
<keyword evidence="3" id="KW-1185">Reference proteome</keyword>
<name>A0A1V0DXH9_9CAUD</name>
<evidence type="ECO:0000256" key="1">
    <source>
        <dbReference type="SAM" id="Phobius"/>
    </source>
</evidence>
<evidence type="ECO:0000313" key="3">
    <source>
        <dbReference type="Proteomes" id="UP000222840"/>
    </source>
</evidence>
<keyword evidence="1" id="KW-0812">Transmembrane</keyword>
<organism evidence="2 3">
    <name type="scientific">Yersinia phage fHe-Yen9-01</name>
    <dbReference type="NCBI Taxonomy" id="1965363"/>
    <lineage>
        <taxon>Viruses</taxon>
        <taxon>Duplodnaviria</taxon>
        <taxon>Heunggongvirae</taxon>
        <taxon>Uroviricota</taxon>
        <taxon>Caudoviricetes</taxon>
        <taxon>Pantevenvirales</taxon>
        <taxon>Straboviridae</taxon>
        <taxon>Tevenvirinae</taxon>
        <taxon>Tegunavirus</taxon>
        <taxon>Tegunavirus fheyen901</taxon>
    </lineage>
</organism>
<protein>
    <submittedName>
        <fullName evidence="2">Uncharacterized protein</fullName>
    </submittedName>
</protein>
<keyword evidence="1" id="KW-1133">Transmembrane helix</keyword>
<keyword evidence="1" id="KW-0472">Membrane</keyword>
<reference evidence="2 3" key="1">
    <citation type="submission" date="2017-02" db="EMBL/GenBank/DDBJ databases">
        <title>Characterization and complete genome sequence of Yersinia bacteriophage, fHe-Yen9-01.</title>
        <authorList>
            <person name="Jun J.W."/>
            <person name="Wicklund A."/>
            <person name="Skurnik M."/>
        </authorList>
    </citation>
    <scope>NUCLEOTIDE SEQUENCE [LARGE SCALE GENOMIC DNA]</scope>
</reference>
<evidence type="ECO:0000313" key="2">
    <source>
        <dbReference type="EMBL" id="ARB05855.1"/>
    </source>
</evidence>
<accession>A0A1V0DXH9</accession>